<dbReference type="AlphaFoldDB" id="A0A5C5TVX6"/>
<comment type="catalytic activity">
    <reaction evidence="13">
        <text>4 Fe(II)-[cytochrome c] + O2 + 8 H(+)(in) = 4 Fe(III)-[cytochrome c] + 2 H2O + 4 H(+)(out)</text>
        <dbReference type="Rhea" id="RHEA:11436"/>
        <dbReference type="Rhea" id="RHEA-COMP:10350"/>
        <dbReference type="Rhea" id="RHEA-COMP:14399"/>
        <dbReference type="ChEBI" id="CHEBI:15377"/>
        <dbReference type="ChEBI" id="CHEBI:15378"/>
        <dbReference type="ChEBI" id="CHEBI:15379"/>
        <dbReference type="ChEBI" id="CHEBI:29033"/>
        <dbReference type="ChEBI" id="CHEBI:29034"/>
        <dbReference type="EC" id="7.1.1.9"/>
    </reaction>
</comment>
<dbReference type="CDD" id="cd04213">
    <property type="entry name" value="CuRO_CcO_Caa3_II"/>
    <property type="match status" value="1"/>
</dbReference>
<evidence type="ECO:0000256" key="15">
    <source>
        <dbReference type="SAM" id="Phobius"/>
    </source>
</evidence>
<dbReference type="InterPro" id="IPR001505">
    <property type="entry name" value="Copper_CuA"/>
</dbReference>
<dbReference type="EMBL" id="VOHE01000008">
    <property type="protein sequence ID" value="TWT17415.1"/>
    <property type="molecule type" value="Genomic_DNA"/>
</dbReference>
<feature type="transmembrane region" description="Helical" evidence="15">
    <location>
        <begin position="114"/>
        <end position="135"/>
    </location>
</feature>
<dbReference type="GO" id="GO:0004129">
    <property type="term" value="F:cytochrome-c oxidase activity"/>
    <property type="evidence" value="ECO:0007669"/>
    <property type="project" value="UniProtKB-EC"/>
</dbReference>
<proteinExistence type="inferred from homology"/>
<evidence type="ECO:0000256" key="13">
    <source>
        <dbReference type="ARBA" id="ARBA00047816"/>
    </source>
</evidence>
<evidence type="ECO:0000256" key="7">
    <source>
        <dbReference type="ARBA" id="ARBA00022982"/>
    </source>
</evidence>
<evidence type="ECO:0000256" key="11">
    <source>
        <dbReference type="ARBA" id="ARBA00024688"/>
    </source>
</evidence>
<dbReference type="InterPro" id="IPR045187">
    <property type="entry name" value="CcO_II"/>
</dbReference>
<comment type="similarity">
    <text evidence="2">Belongs to the cytochrome c oxidase subunit 2 family.</text>
</comment>
<keyword evidence="18" id="KW-1185">Reference proteome</keyword>
<evidence type="ECO:0000256" key="9">
    <source>
        <dbReference type="ARBA" id="ARBA00023008"/>
    </source>
</evidence>
<dbReference type="GO" id="GO:0005507">
    <property type="term" value="F:copper ion binding"/>
    <property type="evidence" value="ECO:0007669"/>
    <property type="project" value="InterPro"/>
</dbReference>
<dbReference type="OrthoDB" id="9781261at2"/>
<feature type="region of interest" description="Disordered" evidence="14">
    <location>
        <begin position="1"/>
        <end position="38"/>
    </location>
</feature>
<feature type="domain" description="Cytochrome oxidase subunit II copper A binding" evidence="16">
    <location>
        <begin position="149"/>
        <end position="265"/>
    </location>
</feature>
<keyword evidence="8 15" id="KW-1133">Transmembrane helix</keyword>
<feature type="transmembrane region" description="Helical" evidence="15">
    <location>
        <begin position="80"/>
        <end position="102"/>
    </location>
</feature>
<evidence type="ECO:0000313" key="17">
    <source>
        <dbReference type="EMBL" id="TWT17415.1"/>
    </source>
</evidence>
<dbReference type="InterPro" id="IPR014222">
    <property type="entry name" value="Cyt_c_oxidase_su2"/>
</dbReference>
<dbReference type="SUPFAM" id="SSF49503">
    <property type="entry name" value="Cupredoxins"/>
    <property type="match status" value="1"/>
</dbReference>
<dbReference type="GO" id="GO:0016020">
    <property type="term" value="C:membrane"/>
    <property type="evidence" value="ECO:0007669"/>
    <property type="project" value="UniProtKB-SubCell"/>
</dbReference>
<sequence>MDPSRSAGSGSQRLHDSPGRLRPPVHGPRLRRPREGGNIEWHRRATRGVACVVVSATACAGPQSALDPAGPAAGAIAQGWWLMATGALVAWLLVLALAALAMRRRRRLQPAAGRRLIVAGGVVLPASLLSALLVYGTLASDRITGAGPQAEHLVRVTARQWYWEFEYLDEDGGVVATSIDELAMPLGRMVEFHVDSQDVIHSFWIPRLGGKIDAIPGRRNVLRLRADRAGPIRGQCAEFCGLEHALMAFEVSVLEPGAYARWLEDRAGTDAGGAGR</sequence>
<evidence type="ECO:0000256" key="2">
    <source>
        <dbReference type="ARBA" id="ARBA00007866"/>
    </source>
</evidence>
<dbReference type="PROSITE" id="PS50857">
    <property type="entry name" value="COX2_CUA"/>
    <property type="match status" value="1"/>
</dbReference>
<evidence type="ECO:0000256" key="4">
    <source>
        <dbReference type="ARBA" id="ARBA00022660"/>
    </source>
</evidence>
<evidence type="ECO:0000259" key="16">
    <source>
        <dbReference type="PROSITE" id="PS50857"/>
    </source>
</evidence>
<comment type="subcellular location">
    <subcellularLocation>
        <location evidence="1">Membrane</location>
        <topology evidence="1">Multi-pass membrane protein</topology>
    </subcellularLocation>
</comment>
<reference evidence="17 18" key="1">
    <citation type="submission" date="2019-07" db="EMBL/GenBank/DDBJ databases">
        <title>Luteimonas sp. YD-1 nov., isolated from acidic soil.</title>
        <authorList>
            <person name="Zhou J."/>
        </authorList>
    </citation>
    <scope>NUCLEOTIDE SEQUENCE [LARGE SCALE GENOMIC DNA]</scope>
    <source>
        <strain evidence="17 18">YD-1</strain>
    </source>
</reference>
<evidence type="ECO:0000256" key="12">
    <source>
        <dbReference type="ARBA" id="ARBA00031399"/>
    </source>
</evidence>
<protein>
    <recommendedName>
        <fullName evidence="12">Cytochrome aa3 subunit 2</fullName>
    </recommendedName>
</protein>
<evidence type="ECO:0000313" key="18">
    <source>
        <dbReference type="Proteomes" id="UP000315949"/>
    </source>
</evidence>
<name>A0A5C5TVX6_9GAMM</name>
<dbReference type="InterPro" id="IPR002429">
    <property type="entry name" value="CcO_II-like_C"/>
</dbReference>
<keyword evidence="10 15" id="KW-0472">Membrane</keyword>
<keyword evidence="3" id="KW-0813">Transport</keyword>
<keyword evidence="17" id="KW-0560">Oxidoreductase</keyword>
<gene>
    <name evidence="17" type="primary">coxB</name>
    <name evidence="17" type="ORF">FQY79_13515</name>
</gene>
<evidence type="ECO:0000256" key="6">
    <source>
        <dbReference type="ARBA" id="ARBA00022723"/>
    </source>
</evidence>
<evidence type="ECO:0000256" key="5">
    <source>
        <dbReference type="ARBA" id="ARBA00022692"/>
    </source>
</evidence>
<dbReference type="Pfam" id="PF00116">
    <property type="entry name" value="COX2"/>
    <property type="match status" value="1"/>
</dbReference>
<evidence type="ECO:0000256" key="10">
    <source>
        <dbReference type="ARBA" id="ARBA00023136"/>
    </source>
</evidence>
<evidence type="ECO:0000256" key="8">
    <source>
        <dbReference type="ARBA" id="ARBA00022989"/>
    </source>
</evidence>
<dbReference type="PANTHER" id="PTHR22888">
    <property type="entry name" value="CYTOCHROME C OXIDASE, SUBUNIT II"/>
    <property type="match status" value="1"/>
</dbReference>
<keyword evidence="5 15" id="KW-0812">Transmembrane</keyword>
<dbReference type="InterPro" id="IPR008972">
    <property type="entry name" value="Cupredoxin"/>
</dbReference>
<dbReference type="InterPro" id="IPR034236">
    <property type="entry name" value="CuRO_CcO_Caa3_II"/>
</dbReference>
<dbReference type="PANTHER" id="PTHR22888:SF9">
    <property type="entry name" value="CYTOCHROME C OXIDASE SUBUNIT 2"/>
    <property type="match status" value="1"/>
</dbReference>
<keyword evidence="7" id="KW-0249">Electron transport</keyword>
<dbReference type="Proteomes" id="UP000315949">
    <property type="component" value="Unassembled WGS sequence"/>
</dbReference>
<dbReference type="NCBIfam" id="TIGR02866">
    <property type="entry name" value="CoxB"/>
    <property type="match status" value="1"/>
</dbReference>
<evidence type="ECO:0000256" key="3">
    <source>
        <dbReference type="ARBA" id="ARBA00022448"/>
    </source>
</evidence>
<evidence type="ECO:0000256" key="14">
    <source>
        <dbReference type="SAM" id="MobiDB-lite"/>
    </source>
</evidence>
<organism evidence="17 18">
    <name type="scientific">Luteimonas wenzhouensis</name>
    <dbReference type="NCBI Taxonomy" id="2599615"/>
    <lineage>
        <taxon>Bacteria</taxon>
        <taxon>Pseudomonadati</taxon>
        <taxon>Pseudomonadota</taxon>
        <taxon>Gammaproteobacteria</taxon>
        <taxon>Lysobacterales</taxon>
        <taxon>Lysobacteraceae</taxon>
        <taxon>Luteimonas</taxon>
    </lineage>
</organism>
<keyword evidence="6" id="KW-0479">Metal-binding</keyword>
<dbReference type="Gene3D" id="2.60.40.420">
    <property type="entry name" value="Cupredoxins - blue copper proteins"/>
    <property type="match status" value="1"/>
</dbReference>
<accession>A0A5C5TVX6</accession>
<feature type="compositionally biased region" description="Polar residues" evidence="14">
    <location>
        <begin position="1"/>
        <end position="12"/>
    </location>
</feature>
<dbReference type="PROSITE" id="PS00078">
    <property type="entry name" value="COX2"/>
    <property type="match status" value="1"/>
</dbReference>
<dbReference type="GO" id="GO:0016491">
    <property type="term" value="F:oxidoreductase activity"/>
    <property type="evidence" value="ECO:0007669"/>
    <property type="project" value="UniProtKB-KW"/>
</dbReference>
<dbReference type="GO" id="GO:0042773">
    <property type="term" value="P:ATP synthesis coupled electron transport"/>
    <property type="evidence" value="ECO:0007669"/>
    <property type="project" value="TreeGrafter"/>
</dbReference>
<keyword evidence="9" id="KW-0186">Copper</keyword>
<evidence type="ECO:0000256" key="1">
    <source>
        <dbReference type="ARBA" id="ARBA00004141"/>
    </source>
</evidence>
<comment type="function">
    <text evidence="11">Subunits I and II form the functional core of the enzyme complex. Electrons originating in cytochrome c are transferred via heme a and Cu(A) to the binuclear center formed by heme a3 and Cu(B).</text>
</comment>
<comment type="caution">
    <text evidence="17">The sequence shown here is derived from an EMBL/GenBank/DDBJ whole genome shotgun (WGS) entry which is preliminary data.</text>
</comment>
<keyword evidence="4" id="KW-0679">Respiratory chain</keyword>